<keyword evidence="4" id="KW-1134">Transmembrane beta strand</keyword>
<comment type="caution">
    <text evidence="9">The sequence shown here is derived from an EMBL/GenBank/DDBJ whole genome shotgun (WGS) entry which is preliminary data.</text>
</comment>
<feature type="coiled-coil region" evidence="8">
    <location>
        <begin position="160"/>
        <end position="225"/>
    </location>
</feature>
<evidence type="ECO:0000256" key="2">
    <source>
        <dbReference type="ARBA" id="ARBA00007613"/>
    </source>
</evidence>
<evidence type="ECO:0000256" key="3">
    <source>
        <dbReference type="ARBA" id="ARBA00022448"/>
    </source>
</evidence>
<dbReference type="RefSeq" id="WP_068670206.1">
    <property type="nucleotide sequence ID" value="NZ_LWLG01000006.1"/>
</dbReference>
<protein>
    <submittedName>
        <fullName evidence="9">Outer membrane protein, RND efflux system</fullName>
    </submittedName>
</protein>
<sequence>MKKGLWLLLWLCFWPGFLKAETLTLSKIYELALSRHPLIRAAEAEVEAARAGVREAKGAFLPQIDLRELYARTDSPPQVFSYKLAQKNFKPEDFLIDRLNHPTDYSNWKTQLVITQPIFNQGREIIGYRKAMVALSQAEDYLQAVRHRVLFEAESAYLRLRLAQERVAVLEEAVRTARENLRVVERRYAAGQALKSDLLEAQVFLSRQEKDLESARHELEVAASALNLALGLPLDTRWEIPEEAIQVPKEIKSLENWLTLARQNRPDLRIIKHRKRLSELDLKEARYRFLPSLNLKGIYEKNSEDPLGGGADGEAYIFLAELNFNLFKGFQDKARLAKARARLLSEKEKLRQYQREVEHQVREAYSRLLTARREVMVTEKAVARAEEGLRIIRKRYEAGLSLLVELQDAETALKRARLLHLEALYGERQAFSRLRYVSGTIGGTP</sequence>
<evidence type="ECO:0000256" key="6">
    <source>
        <dbReference type="ARBA" id="ARBA00023136"/>
    </source>
</evidence>
<dbReference type="InterPro" id="IPR003423">
    <property type="entry name" value="OMP_efflux"/>
</dbReference>
<dbReference type="GO" id="GO:1990281">
    <property type="term" value="C:efflux pump complex"/>
    <property type="evidence" value="ECO:0007669"/>
    <property type="project" value="TreeGrafter"/>
</dbReference>
<comment type="similarity">
    <text evidence="2">Belongs to the outer membrane factor (OMF) (TC 1.B.17) family.</text>
</comment>
<dbReference type="STRING" id="999894.TDIS_1131"/>
<organism evidence="9 10">
    <name type="scientific">Thermosulfurimonas dismutans</name>
    <dbReference type="NCBI Taxonomy" id="999894"/>
    <lineage>
        <taxon>Bacteria</taxon>
        <taxon>Pseudomonadati</taxon>
        <taxon>Thermodesulfobacteriota</taxon>
        <taxon>Thermodesulfobacteria</taxon>
        <taxon>Thermodesulfobacteriales</taxon>
        <taxon>Thermodesulfobacteriaceae</taxon>
        <taxon>Thermosulfurimonas</taxon>
    </lineage>
</organism>
<keyword evidence="8" id="KW-0175">Coiled coil</keyword>
<dbReference type="PANTHER" id="PTHR30026:SF20">
    <property type="entry name" value="OUTER MEMBRANE PROTEIN TOLC"/>
    <property type="match status" value="1"/>
</dbReference>
<evidence type="ECO:0000256" key="7">
    <source>
        <dbReference type="ARBA" id="ARBA00023237"/>
    </source>
</evidence>
<accession>A0A179D5X4</accession>
<evidence type="ECO:0000256" key="5">
    <source>
        <dbReference type="ARBA" id="ARBA00022692"/>
    </source>
</evidence>
<proteinExistence type="inferred from homology"/>
<keyword evidence="7" id="KW-0998">Cell outer membrane</keyword>
<dbReference type="EMBL" id="LWLG01000006">
    <property type="protein sequence ID" value="OAQ20842.1"/>
    <property type="molecule type" value="Genomic_DNA"/>
</dbReference>
<keyword evidence="10" id="KW-1185">Reference proteome</keyword>
<dbReference type="GO" id="GO:0009279">
    <property type="term" value="C:cell outer membrane"/>
    <property type="evidence" value="ECO:0007669"/>
    <property type="project" value="UniProtKB-SubCell"/>
</dbReference>
<keyword evidence="5" id="KW-0812">Transmembrane</keyword>
<dbReference type="GO" id="GO:0015562">
    <property type="term" value="F:efflux transmembrane transporter activity"/>
    <property type="evidence" value="ECO:0007669"/>
    <property type="project" value="InterPro"/>
</dbReference>
<gene>
    <name evidence="9" type="ORF">TDIS_1131</name>
</gene>
<dbReference type="Pfam" id="PF02321">
    <property type="entry name" value="OEP"/>
    <property type="match status" value="2"/>
</dbReference>
<name>A0A179D5X4_9BACT</name>
<evidence type="ECO:0000313" key="9">
    <source>
        <dbReference type="EMBL" id="OAQ20842.1"/>
    </source>
</evidence>
<dbReference type="Proteomes" id="UP000078390">
    <property type="component" value="Unassembled WGS sequence"/>
</dbReference>
<dbReference type="GO" id="GO:0015288">
    <property type="term" value="F:porin activity"/>
    <property type="evidence" value="ECO:0007669"/>
    <property type="project" value="TreeGrafter"/>
</dbReference>
<feature type="coiled-coil region" evidence="8">
    <location>
        <begin position="336"/>
        <end position="363"/>
    </location>
</feature>
<dbReference type="PANTHER" id="PTHR30026">
    <property type="entry name" value="OUTER MEMBRANE PROTEIN TOLC"/>
    <property type="match status" value="1"/>
</dbReference>
<dbReference type="Gene3D" id="1.20.1600.10">
    <property type="entry name" value="Outer membrane efflux proteins (OEP)"/>
    <property type="match status" value="1"/>
</dbReference>
<dbReference type="AlphaFoldDB" id="A0A179D5X4"/>
<keyword evidence="3" id="KW-0813">Transport</keyword>
<dbReference type="InterPro" id="IPR051906">
    <property type="entry name" value="TolC-like"/>
</dbReference>
<dbReference type="SUPFAM" id="SSF56954">
    <property type="entry name" value="Outer membrane efflux proteins (OEP)"/>
    <property type="match status" value="1"/>
</dbReference>
<comment type="subcellular location">
    <subcellularLocation>
        <location evidence="1">Cell outer membrane</location>
    </subcellularLocation>
</comment>
<evidence type="ECO:0000256" key="8">
    <source>
        <dbReference type="SAM" id="Coils"/>
    </source>
</evidence>
<dbReference type="OrthoDB" id="9775784at2"/>
<evidence type="ECO:0000313" key="10">
    <source>
        <dbReference type="Proteomes" id="UP000078390"/>
    </source>
</evidence>
<evidence type="ECO:0000256" key="1">
    <source>
        <dbReference type="ARBA" id="ARBA00004442"/>
    </source>
</evidence>
<reference evidence="9 10" key="1">
    <citation type="submission" date="2016-04" db="EMBL/GenBank/DDBJ databases">
        <title>Genome analysis of Thermosulfurimonas dismutans, the first thermophilic sulfur-disproportionating bacterium of the phylum Thermodesulfobacteria.</title>
        <authorList>
            <person name="Mardanov A.V."/>
            <person name="Beletsky A.V."/>
            <person name="Kadnikov V.V."/>
            <person name="Slobodkin A.I."/>
            <person name="Ravin N.V."/>
        </authorList>
    </citation>
    <scope>NUCLEOTIDE SEQUENCE [LARGE SCALE GENOMIC DNA]</scope>
    <source>
        <strain evidence="9 10">S95</strain>
    </source>
</reference>
<keyword evidence="6" id="KW-0472">Membrane</keyword>
<evidence type="ECO:0000256" key="4">
    <source>
        <dbReference type="ARBA" id="ARBA00022452"/>
    </source>
</evidence>